<name>A0A0T5ZXF5_UNCKA</name>
<dbReference type="NCBIfam" id="TIGR02532">
    <property type="entry name" value="IV_pilin_GFxxxE"/>
    <property type="match status" value="1"/>
</dbReference>
<dbReference type="Pfam" id="PF07963">
    <property type="entry name" value="N_methyl"/>
    <property type="match status" value="1"/>
</dbReference>
<reference evidence="1 2" key="1">
    <citation type="submission" date="2015-05" db="EMBL/GenBank/DDBJ databases">
        <title>Critical biogeochemical functions in the subsurface are associated with bacteria from new phyla and little studied lineages.</title>
        <authorList>
            <person name="Hug L.A."/>
            <person name="Thomas B.C."/>
            <person name="Sharon I."/>
            <person name="Brown C.T."/>
            <person name="Sharma R."/>
            <person name="Hettich R.L."/>
            <person name="Wilkins M.J."/>
            <person name="Williams K.H."/>
            <person name="Singh A."/>
            <person name="Banfield J.F."/>
        </authorList>
    </citation>
    <scope>NUCLEOTIDE SEQUENCE [LARGE SCALE GENOMIC DNA]</scope>
    <source>
        <strain evidence="1">CSP1-7</strain>
    </source>
</reference>
<dbReference type="EMBL" id="LDXK01000002">
    <property type="protein sequence ID" value="KRT67472.1"/>
    <property type="molecule type" value="Genomic_DNA"/>
</dbReference>
<dbReference type="Proteomes" id="UP000051297">
    <property type="component" value="Unassembled WGS sequence"/>
</dbReference>
<dbReference type="AlphaFoldDB" id="A0A0T5ZXF5"/>
<dbReference type="SUPFAM" id="SSF54523">
    <property type="entry name" value="Pili subunits"/>
    <property type="match status" value="1"/>
</dbReference>
<dbReference type="InterPro" id="IPR045584">
    <property type="entry name" value="Pilin-like"/>
</dbReference>
<organism evidence="1 2">
    <name type="scientific">candidate division WWE3 bacterium CSP1-7</name>
    <dbReference type="NCBI Taxonomy" id="1576480"/>
    <lineage>
        <taxon>Bacteria</taxon>
        <taxon>Katanobacteria</taxon>
    </lineage>
</organism>
<protein>
    <submittedName>
        <fullName evidence="1">Uncharacterized protein</fullName>
    </submittedName>
</protein>
<accession>A0A0T5ZXF5</accession>
<comment type="caution">
    <text evidence="1">The sequence shown here is derived from an EMBL/GenBank/DDBJ whole genome shotgun (WGS) entry which is preliminary data.</text>
</comment>
<proteinExistence type="predicted"/>
<dbReference type="STRING" id="1576480.XU08_C0002G0010"/>
<evidence type="ECO:0000313" key="1">
    <source>
        <dbReference type="EMBL" id="KRT67472.1"/>
    </source>
</evidence>
<dbReference type="InterPro" id="IPR012902">
    <property type="entry name" value="N_methyl_site"/>
</dbReference>
<sequence length="188" mass="20377">MNRQLLTRRPAFSLIELLVVITIVALLTSVTAAAFNNFSRRQRLTQAAKKMDEILRDAQTRALSSVDGLNWGVHLEKDQGNSSIFSTGSDFASASQILNRNLESEIIVSDLTITENDHVNIIFTVLNGSVVFAADDGSCLGGSADSSCGADPDRCLAIGINLQGTTDKRYLKVNERNIFESDALTPCP</sequence>
<evidence type="ECO:0000313" key="2">
    <source>
        <dbReference type="Proteomes" id="UP000051297"/>
    </source>
</evidence>
<dbReference type="Gene3D" id="3.30.700.10">
    <property type="entry name" value="Glycoprotein, Type 4 Pilin"/>
    <property type="match status" value="1"/>
</dbReference>
<gene>
    <name evidence="1" type="ORF">XU08_C0002G0010</name>
</gene>